<comment type="subcellular location">
    <subcellularLocation>
        <location evidence="1 9">Cytoplasm</location>
    </subcellularLocation>
</comment>
<accession>A0ABZ3IVE0</accession>
<evidence type="ECO:0000256" key="7">
    <source>
        <dbReference type="ARBA" id="ARBA00022840"/>
    </source>
</evidence>
<dbReference type="Proteomes" id="UP000216752">
    <property type="component" value="Chromosome"/>
</dbReference>
<dbReference type="EMBL" id="CP155573">
    <property type="protein sequence ID" value="XFO69545.1"/>
    <property type="molecule type" value="Genomic_DNA"/>
</dbReference>
<evidence type="ECO:0000256" key="8">
    <source>
        <dbReference type="ARBA" id="ARBA00048596"/>
    </source>
</evidence>
<dbReference type="EC" id="2.7.2.7" evidence="9"/>
<evidence type="ECO:0000256" key="2">
    <source>
        <dbReference type="ARBA" id="ARBA00008748"/>
    </source>
</evidence>
<keyword evidence="4 9" id="KW-0808">Transferase</keyword>
<proteinExistence type="inferred from homology"/>
<comment type="similarity">
    <text evidence="2 9 10">Belongs to the acetokinase family.</text>
</comment>
<dbReference type="NCBIfam" id="TIGR02707">
    <property type="entry name" value="butyr_kinase"/>
    <property type="match status" value="1"/>
</dbReference>
<dbReference type="InterPro" id="IPR023865">
    <property type="entry name" value="Aliphatic_acid_kinase_CS"/>
</dbReference>
<comment type="catalytic activity">
    <reaction evidence="8 9">
        <text>butanoate + ATP = butanoyl phosphate + ADP</text>
        <dbReference type="Rhea" id="RHEA:13585"/>
        <dbReference type="ChEBI" id="CHEBI:17968"/>
        <dbReference type="ChEBI" id="CHEBI:30616"/>
        <dbReference type="ChEBI" id="CHEBI:58079"/>
        <dbReference type="ChEBI" id="CHEBI:456216"/>
        <dbReference type="EC" id="2.7.2.7"/>
    </reaction>
</comment>
<evidence type="ECO:0000256" key="3">
    <source>
        <dbReference type="ARBA" id="ARBA00022490"/>
    </source>
</evidence>
<dbReference type="PROSITE" id="PS01075">
    <property type="entry name" value="ACETATE_KINASE_1"/>
    <property type="match status" value="1"/>
</dbReference>
<gene>
    <name evidence="11" type="primary">buk2_5</name>
    <name evidence="9" type="synonym">buk</name>
    <name evidence="11" type="ORF">SPSIL_057790</name>
</gene>
<keyword evidence="7 9" id="KW-0067">ATP-binding</keyword>
<dbReference type="CDD" id="cd24011">
    <property type="entry name" value="ASKHA_NBD_BK"/>
    <property type="match status" value="1"/>
</dbReference>
<dbReference type="RefSeq" id="WP_094607211.1">
    <property type="nucleotide sequence ID" value="NZ_CP155573.1"/>
</dbReference>
<evidence type="ECO:0000256" key="1">
    <source>
        <dbReference type="ARBA" id="ARBA00004496"/>
    </source>
</evidence>
<dbReference type="PRINTS" id="PR00471">
    <property type="entry name" value="ACETATEKNASE"/>
</dbReference>
<dbReference type="InterPro" id="IPR043129">
    <property type="entry name" value="ATPase_NBD"/>
</dbReference>
<keyword evidence="6 9" id="KW-0418">Kinase</keyword>
<reference evidence="11" key="1">
    <citation type="submission" date="2024-05" db="EMBL/GenBank/DDBJ databases">
        <title>Isolation and characterization of Sporomusa carbonis sp. nov., a carboxydotrophic hydrogenogen in the genus of Sporomusa isolated from a charcoal burning pile.</title>
        <authorList>
            <person name="Boeer T."/>
            <person name="Rosenbaum F."/>
            <person name="Eysell L."/>
            <person name="Mueller V."/>
            <person name="Daniel R."/>
            <person name="Poehlein A."/>
        </authorList>
    </citation>
    <scope>NUCLEOTIDE SEQUENCE [LARGE SCALE GENOMIC DNA]</scope>
    <source>
        <strain evidence="11">DSM 10669</strain>
    </source>
</reference>
<protein>
    <recommendedName>
        <fullName evidence="9">Probable butyrate kinase</fullName>
        <shortName evidence="9">BK</shortName>
        <ecNumber evidence="9">2.7.2.7</ecNumber>
    </recommendedName>
    <alternativeName>
        <fullName evidence="9">Branched-chain carboxylic acid kinase</fullName>
    </alternativeName>
</protein>
<dbReference type="PANTHER" id="PTHR21060:SF3">
    <property type="entry name" value="BUTYRATE KINASE 2-RELATED"/>
    <property type="match status" value="1"/>
</dbReference>
<dbReference type="PIRSF" id="PIRSF036458">
    <property type="entry name" value="Butyrate_kin"/>
    <property type="match status" value="1"/>
</dbReference>
<dbReference type="SUPFAM" id="SSF53067">
    <property type="entry name" value="Actin-like ATPase domain"/>
    <property type="match status" value="2"/>
</dbReference>
<name>A0ABZ3IVE0_9FIRM</name>
<keyword evidence="12" id="KW-1185">Reference proteome</keyword>
<evidence type="ECO:0000256" key="4">
    <source>
        <dbReference type="ARBA" id="ARBA00022679"/>
    </source>
</evidence>
<dbReference type="PANTHER" id="PTHR21060">
    <property type="entry name" value="ACETATE KINASE"/>
    <property type="match status" value="1"/>
</dbReference>
<dbReference type="PROSITE" id="PS01076">
    <property type="entry name" value="ACETATE_KINASE_2"/>
    <property type="match status" value="1"/>
</dbReference>
<evidence type="ECO:0000256" key="5">
    <source>
        <dbReference type="ARBA" id="ARBA00022741"/>
    </source>
</evidence>
<dbReference type="InterPro" id="IPR000890">
    <property type="entry name" value="Aliphatic_acid_kin_short-chain"/>
</dbReference>
<dbReference type="HAMAP" id="MF_00542">
    <property type="entry name" value="Butyrate_kinase"/>
    <property type="match status" value="1"/>
</dbReference>
<dbReference type="Pfam" id="PF00871">
    <property type="entry name" value="Acetate_kinase"/>
    <property type="match status" value="1"/>
</dbReference>
<dbReference type="NCBIfam" id="NF002834">
    <property type="entry name" value="PRK03011.1-5"/>
    <property type="match status" value="1"/>
</dbReference>
<keyword evidence="3 9" id="KW-0963">Cytoplasm</keyword>
<evidence type="ECO:0000256" key="10">
    <source>
        <dbReference type="RuleBase" id="RU003835"/>
    </source>
</evidence>
<evidence type="ECO:0000313" key="11">
    <source>
        <dbReference type="EMBL" id="XFO69545.1"/>
    </source>
</evidence>
<evidence type="ECO:0000256" key="6">
    <source>
        <dbReference type="ARBA" id="ARBA00022777"/>
    </source>
</evidence>
<dbReference type="Gene3D" id="3.30.420.40">
    <property type="match status" value="2"/>
</dbReference>
<dbReference type="InterPro" id="IPR011245">
    <property type="entry name" value="Butyrate_kin"/>
</dbReference>
<evidence type="ECO:0000256" key="9">
    <source>
        <dbReference type="HAMAP-Rule" id="MF_00542"/>
    </source>
</evidence>
<keyword evidence="5 9" id="KW-0547">Nucleotide-binding</keyword>
<evidence type="ECO:0000313" key="12">
    <source>
        <dbReference type="Proteomes" id="UP000216752"/>
    </source>
</evidence>
<dbReference type="GO" id="GO:0047761">
    <property type="term" value="F:butyrate kinase activity"/>
    <property type="evidence" value="ECO:0007669"/>
    <property type="project" value="UniProtKB-EC"/>
</dbReference>
<sequence length="371" mass="40668">MKKETFRLLIINQGSTSTKVAVYENEAVVFSTTIKHLPDEIKSFHDIWDQYEYRKKAILGEVYSHGYEISEFDAIVSRGGLFKPIVGGTYVINEAMLADARSGVYGNHVCSVGCQIAYDLGKEAGIPALTVDPPTCDEMIDEAKYSGIPQITRQSSYHALNQKAIARKLAKDLQKTYSELKVIVVHLGGGISVGAHYLGKVIDVNNALEGDGPFSPERAGSLPVTDLIKLCFSGQYSPKEMLRLMNGRGGLVAYLGTTDGLELDRRITQGDRKAQQVINAMAFQVVKEIGAAATVLKGEVEAIALTGGLANWKRLVELISERVRYIAPIMIYPGEDEMGSLAMGALRVLREEEVVQAYPDSKNDTQLEECK</sequence>
<organism evidence="11 12">
    <name type="scientific">Sporomusa silvacetica DSM 10669</name>
    <dbReference type="NCBI Taxonomy" id="1123289"/>
    <lineage>
        <taxon>Bacteria</taxon>
        <taxon>Bacillati</taxon>
        <taxon>Bacillota</taxon>
        <taxon>Negativicutes</taxon>
        <taxon>Selenomonadales</taxon>
        <taxon>Sporomusaceae</taxon>
        <taxon>Sporomusa</taxon>
    </lineage>
</organism>